<keyword evidence="8" id="KW-1185">Reference proteome</keyword>
<dbReference type="Gene3D" id="2.60.40.10">
    <property type="entry name" value="Immunoglobulins"/>
    <property type="match status" value="1"/>
</dbReference>
<feature type="chain" id="PRO_5019017002" description="diguanylate cyclase" evidence="5">
    <location>
        <begin position="21"/>
        <end position="1014"/>
    </location>
</feature>
<dbReference type="Gene3D" id="2.130.10.10">
    <property type="entry name" value="YVTN repeat-like/Quinoprotein amine dehydrogenase"/>
    <property type="match status" value="2"/>
</dbReference>
<keyword evidence="3" id="KW-0175">Coiled coil</keyword>
<dbReference type="RefSeq" id="WP_127699213.1">
    <property type="nucleotide sequence ID" value="NZ_SACS01000011.1"/>
</dbReference>
<reference evidence="7 8" key="1">
    <citation type="submission" date="2019-01" db="EMBL/GenBank/DDBJ databases">
        <authorList>
            <person name="Chen W.-M."/>
        </authorList>
    </citation>
    <scope>NUCLEOTIDE SEQUENCE [LARGE SCALE GENOMIC DNA]</scope>
    <source>
        <strain evidence="7 8">KYPC3</strain>
    </source>
</reference>
<keyword evidence="5" id="KW-0732">Signal</keyword>
<evidence type="ECO:0000256" key="1">
    <source>
        <dbReference type="ARBA" id="ARBA00012528"/>
    </source>
</evidence>
<feature type="domain" description="GGDEF" evidence="6">
    <location>
        <begin position="835"/>
        <end position="974"/>
    </location>
</feature>
<dbReference type="InterPro" id="IPR013783">
    <property type="entry name" value="Ig-like_fold"/>
</dbReference>
<dbReference type="Gene3D" id="3.30.70.270">
    <property type="match status" value="1"/>
</dbReference>
<sequence>MHFARFCLFCFAFLTLNASAQPQSIYDYDIKQWTAADGLSNNSVRALTQDQQGFLWIGTLTGLNRFDGHQFDVFTSQTSRHLISNVITRLLTDSSGYIWIGTRSGLSGVTSSTLKFDRYPILGEVTSIVEVAPDEIWVAADNLFRIKEGQISRVEEVKEPVNQLEVTPHHIWVSSSKYLYKIAKNGQLEKLSLPADLSQHPVYDLLWHNNKMHLASEQGYFHVDEDDAIVRCKLPRQESSPVYKLFRDQHNGDWVSGYSELFHRHQGQDWQVISRDELGSSTLFTDIYQDRQQNVWLGSFGDGIYRASRGKIKRVVGREQPDDVVRSVVEAPDGELLLALQQGLGFLSKDNVYRPAKLNFAGNLNTVQDLQLDNDHWLLATDSGVYRWQPQTGAVELIDILLRGVKSRVVKPRAAGGYWIGTAIGLFVYEQGRLTPFAFNNELESTVITYIEEQQDKLLIGTTRGGYQYQQQKLLRIGLGSPLYHAYISSLLWLKDGSVLAATIDDGLFVRQFDGKWLQFDTANGLPFEPVISLYDDEQTGYVWASTLKGIFRFHPADLARHDQNKAVFEQVLTPYDRQLGTAPGRCCNGVGHSKVARRDQQLWYPTLKGLVAVPLSFKAGLNTYSEPMMLQVQSTQNYLLQPQQDKLVMAIDERNLTLRYTAIDFLTTAALEFRYQLSGFDAGWQHVGARREAIYTNLPPGSYQFRLQSRQNNQSWDLAQQTELTLVIPRRFDETAIYRGLWLLLALIILYGLFWLGRRNNQLRENSLTKLVKQRTQELENSNFRLNELNEQLSQLTHKDPLTGLRNRRFMFEQLPKDIEHYQRNRDSMLAQNKCIALIHLDIDGFKLVNDKYGNSAGDSLLQQISGLLIKETRGSDYVVRYAGEEFMLVLRDVPQDLVKEFALRLNELVALEPFQLPDGRAVPMNCSIGYALYPLELLGGQLIGWEVSLQLAELALFHVKHSGRNGVATILFDNQVDAFEFEDSNHIEAQIEKLLADSVAWFDLTLCKISRS</sequence>
<dbReference type="CDD" id="cd01949">
    <property type="entry name" value="GGDEF"/>
    <property type="match status" value="1"/>
</dbReference>
<dbReference type="InterPro" id="IPR000160">
    <property type="entry name" value="GGDEF_dom"/>
</dbReference>
<dbReference type="EC" id="2.7.7.65" evidence="1"/>
<evidence type="ECO:0000256" key="4">
    <source>
        <dbReference type="SAM" id="Phobius"/>
    </source>
</evidence>
<dbReference type="InterPro" id="IPR043128">
    <property type="entry name" value="Rev_trsase/Diguanyl_cyclase"/>
</dbReference>
<dbReference type="SUPFAM" id="SSF55073">
    <property type="entry name" value="Nucleotide cyclase"/>
    <property type="match status" value="1"/>
</dbReference>
<dbReference type="PANTHER" id="PTHR45138:SF9">
    <property type="entry name" value="DIGUANYLATE CYCLASE DGCM-RELATED"/>
    <property type="match status" value="1"/>
</dbReference>
<evidence type="ECO:0000259" key="6">
    <source>
        <dbReference type="PROSITE" id="PS50887"/>
    </source>
</evidence>
<dbReference type="OrthoDB" id="176203at2"/>
<keyword evidence="4" id="KW-0812">Transmembrane</keyword>
<proteinExistence type="predicted"/>
<evidence type="ECO:0000313" key="8">
    <source>
        <dbReference type="Proteomes" id="UP000283077"/>
    </source>
</evidence>
<feature type="signal peptide" evidence="5">
    <location>
        <begin position="1"/>
        <end position="20"/>
    </location>
</feature>
<feature type="transmembrane region" description="Helical" evidence="4">
    <location>
        <begin position="737"/>
        <end position="757"/>
    </location>
</feature>
<dbReference type="EMBL" id="SACS01000011">
    <property type="protein sequence ID" value="RVU37201.1"/>
    <property type="molecule type" value="Genomic_DNA"/>
</dbReference>
<evidence type="ECO:0000256" key="3">
    <source>
        <dbReference type="SAM" id="Coils"/>
    </source>
</evidence>
<dbReference type="PANTHER" id="PTHR45138">
    <property type="entry name" value="REGULATORY COMPONENTS OF SENSORY TRANSDUCTION SYSTEM"/>
    <property type="match status" value="1"/>
</dbReference>
<dbReference type="GO" id="GO:0052621">
    <property type="term" value="F:diguanylate cyclase activity"/>
    <property type="evidence" value="ECO:0007669"/>
    <property type="project" value="UniProtKB-EC"/>
</dbReference>
<dbReference type="NCBIfam" id="TIGR00254">
    <property type="entry name" value="GGDEF"/>
    <property type="match status" value="1"/>
</dbReference>
<keyword evidence="4" id="KW-1133">Transmembrane helix</keyword>
<dbReference type="Proteomes" id="UP000283077">
    <property type="component" value="Unassembled WGS sequence"/>
</dbReference>
<dbReference type="InterPro" id="IPR011123">
    <property type="entry name" value="Y_Y_Y"/>
</dbReference>
<dbReference type="Pfam" id="PF00990">
    <property type="entry name" value="GGDEF"/>
    <property type="match status" value="1"/>
</dbReference>
<dbReference type="InterPro" id="IPR050469">
    <property type="entry name" value="Diguanylate_Cyclase"/>
</dbReference>
<dbReference type="SUPFAM" id="SSF63829">
    <property type="entry name" value="Calcium-dependent phosphotriesterase"/>
    <property type="match status" value="1"/>
</dbReference>
<keyword evidence="4" id="KW-0472">Membrane</keyword>
<dbReference type="SMART" id="SM00267">
    <property type="entry name" value="GGDEF"/>
    <property type="match status" value="1"/>
</dbReference>
<name>A0A437QRR2_9GAMM</name>
<evidence type="ECO:0000256" key="5">
    <source>
        <dbReference type="SAM" id="SignalP"/>
    </source>
</evidence>
<dbReference type="InterPro" id="IPR029787">
    <property type="entry name" value="Nucleotide_cyclase"/>
</dbReference>
<feature type="coiled-coil region" evidence="3">
    <location>
        <begin position="773"/>
        <end position="800"/>
    </location>
</feature>
<gene>
    <name evidence="7" type="ORF">EOE67_11450</name>
</gene>
<dbReference type="SUPFAM" id="SSF101898">
    <property type="entry name" value="NHL repeat"/>
    <property type="match status" value="1"/>
</dbReference>
<dbReference type="InterPro" id="IPR011110">
    <property type="entry name" value="Reg_prop"/>
</dbReference>
<dbReference type="Pfam" id="PF07494">
    <property type="entry name" value="Reg_prop"/>
    <property type="match status" value="2"/>
</dbReference>
<organism evidence="7 8">
    <name type="scientific">Rheinheimera riviphila</name>
    <dbReference type="NCBI Taxonomy" id="1834037"/>
    <lineage>
        <taxon>Bacteria</taxon>
        <taxon>Pseudomonadati</taxon>
        <taxon>Pseudomonadota</taxon>
        <taxon>Gammaproteobacteria</taxon>
        <taxon>Chromatiales</taxon>
        <taxon>Chromatiaceae</taxon>
        <taxon>Rheinheimera</taxon>
    </lineage>
</organism>
<dbReference type="InterPro" id="IPR015943">
    <property type="entry name" value="WD40/YVTN_repeat-like_dom_sf"/>
</dbReference>
<evidence type="ECO:0000256" key="2">
    <source>
        <dbReference type="ARBA" id="ARBA00034247"/>
    </source>
</evidence>
<comment type="caution">
    <text evidence="7">The sequence shown here is derived from an EMBL/GenBank/DDBJ whole genome shotgun (WGS) entry which is preliminary data.</text>
</comment>
<comment type="catalytic activity">
    <reaction evidence="2">
        <text>2 GTP = 3',3'-c-di-GMP + 2 diphosphate</text>
        <dbReference type="Rhea" id="RHEA:24898"/>
        <dbReference type="ChEBI" id="CHEBI:33019"/>
        <dbReference type="ChEBI" id="CHEBI:37565"/>
        <dbReference type="ChEBI" id="CHEBI:58805"/>
        <dbReference type="EC" id="2.7.7.65"/>
    </reaction>
</comment>
<accession>A0A437QRR2</accession>
<dbReference type="PROSITE" id="PS50887">
    <property type="entry name" value="GGDEF"/>
    <property type="match status" value="1"/>
</dbReference>
<dbReference type="AlphaFoldDB" id="A0A437QRR2"/>
<evidence type="ECO:0000313" key="7">
    <source>
        <dbReference type="EMBL" id="RVU37201.1"/>
    </source>
</evidence>
<dbReference type="Pfam" id="PF07495">
    <property type="entry name" value="Y_Y_Y"/>
    <property type="match status" value="1"/>
</dbReference>
<protein>
    <recommendedName>
        <fullName evidence="1">diguanylate cyclase</fullName>
        <ecNumber evidence="1">2.7.7.65</ecNumber>
    </recommendedName>
</protein>